<dbReference type="EMBL" id="JBIYDN010000091">
    <property type="protein sequence ID" value="MFK4449086.1"/>
    <property type="molecule type" value="Genomic_DNA"/>
</dbReference>
<protein>
    <submittedName>
        <fullName evidence="5">DNA-binding FadR family transcriptional regulator</fullName>
    </submittedName>
</protein>
<evidence type="ECO:0000256" key="1">
    <source>
        <dbReference type="ARBA" id="ARBA00023015"/>
    </source>
</evidence>
<feature type="domain" description="HTH gntR-type" evidence="4">
    <location>
        <begin position="1"/>
        <end position="69"/>
    </location>
</feature>
<evidence type="ECO:0000256" key="2">
    <source>
        <dbReference type="ARBA" id="ARBA00023125"/>
    </source>
</evidence>
<reference evidence="5 6" key="1">
    <citation type="submission" date="2024-11" db="EMBL/GenBank/DDBJ databases">
        <title>Using genomics to understand microbial adaptation to soil warming.</title>
        <authorList>
            <person name="Deangelis K.M. PhD."/>
        </authorList>
    </citation>
    <scope>NUCLEOTIDE SEQUENCE [LARGE SCALE GENOMIC DNA]</scope>
    <source>
        <strain evidence="5 6">GAS97</strain>
    </source>
</reference>
<dbReference type="SMART" id="SM00895">
    <property type="entry name" value="FCD"/>
    <property type="match status" value="1"/>
</dbReference>
<keyword evidence="1" id="KW-0805">Transcription regulation</keyword>
<dbReference type="PRINTS" id="PR00035">
    <property type="entry name" value="HTHGNTR"/>
</dbReference>
<gene>
    <name evidence="5" type="ORF">ABH943_009135</name>
</gene>
<dbReference type="InterPro" id="IPR000524">
    <property type="entry name" value="Tscrpt_reg_HTH_GntR"/>
</dbReference>
<dbReference type="PANTHER" id="PTHR43537:SF5">
    <property type="entry name" value="UXU OPERON TRANSCRIPTIONAL REGULATOR"/>
    <property type="match status" value="1"/>
</dbReference>
<dbReference type="PANTHER" id="PTHR43537">
    <property type="entry name" value="TRANSCRIPTIONAL REGULATOR, GNTR FAMILY"/>
    <property type="match status" value="1"/>
</dbReference>
<dbReference type="Gene3D" id="1.20.120.530">
    <property type="entry name" value="GntR ligand-binding domain-like"/>
    <property type="match status" value="1"/>
</dbReference>
<dbReference type="InterPro" id="IPR036390">
    <property type="entry name" value="WH_DNA-bd_sf"/>
</dbReference>
<dbReference type="Gene3D" id="1.10.10.10">
    <property type="entry name" value="Winged helix-like DNA-binding domain superfamily/Winged helix DNA-binding domain"/>
    <property type="match status" value="1"/>
</dbReference>
<dbReference type="InterPro" id="IPR011711">
    <property type="entry name" value="GntR_C"/>
</dbReference>
<dbReference type="Pfam" id="PF00392">
    <property type="entry name" value="GntR"/>
    <property type="match status" value="1"/>
</dbReference>
<dbReference type="CDD" id="cd07377">
    <property type="entry name" value="WHTH_GntR"/>
    <property type="match status" value="1"/>
</dbReference>
<comment type="caution">
    <text evidence="5">The sequence shown here is derived from an EMBL/GenBank/DDBJ whole genome shotgun (WGS) entry which is preliminary data.</text>
</comment>
<organism evidence="5 6">
    <name type="scientific">Caballeronia udeis</name>
    <dbReference type="NCBI Taxonomy" id="1232866"/>
    <lineage>
        <taxon>Bacteria</taxon>
        <taxon>Pseudomonadati</taxon>
        <taxon>Pseudomonadota</taxon>
        <taxon>Betaproteobacteria</taxon>
        <taxon>Burkholderiales</taxon>
        <taxon>Burkholderiaceae</taxon>
        <taxon>Caballeronia</taxon>
    </lineage>
</organism>
<evidence type="ECO:0000313" key="5">
    <source>
        <dbReference type="EMBL" id="MFK4449086.1"/>
    </source>
</evidence>
<accession>A0ABW8N272</accession>
<dbReference type="InterPro" id="IPR036388">
    <property type="entry name" value="WH-like_DNA-bd_sf"/>
</dbReference>
<sequence>MEDFEAVAAELSQRIADGTFFPEGRLPTERELAVEYKIPRSSVRKALATIEREGMIVRSVGRGTFVAGSLPPGFEKEDLADISPADLNVARLLIEPGVAEHAALHATAADLAEIERCMLECENSKDVKSVDFWDANLHMAIAKATHSSFIALTFKALHQVRQSPAWSQVKYFAVTPERFEVTIAAHRAIVSSILGRDAAAARRAMETHIEQIGRYIANRD</sequence>
<dbReference type="InterPro" id="IPR008920">
    <property type="entry name" value="TF_FadR/GntR_C"/>
</dbReference>
<dbReference type="Proteomes" id="UP001620514">
    <property type="component" value="Unassembled WGS sequence"/>
</dbReference>
<dbReference type="PROSITE" id="PS50949">
    <property type="entry name" value="HTH_GNTR"/>
    <property type="match status" value="1"/>
</dbReference>
<evidence type="ECO:0000313" key="6">
    <source>
        <dbReference type="Proteomes" id="UP001620514"/>
    </source>
</evidence>
<evidence type="ECO:0000259" key="4">
    <source>
        <dbReference type="PROSITE" id="PS50949"/>
    </source>
</evidence>
<dbReference type="SUPFAM" id="SSF48008">
    <property type="entry name" value="GntR ligand-binding domain-like"/>
    <property type="match status" value="1"/>
</dbReference>
<name>A0ABW8N272_9BURK</name>
<dbReference type="RefSeq" id="WP_404615826.1">
    <property type="nucleotide sequence ID" value="NZ_JBIYDN010000091.1"/>
</dbReference>
<dbReference type="SUPFAM" id="SSF46785">
    <property type="entry name" value="Winged helix' DNA-binding domain"/>
    <property type="match status" value="1"/>
</dbReference>
<keyword evidence="6" id="KW-1185">Reference proteome</keyword>
<proteinExistence type="predicted"/>
<dbReference type="SMART" id="SM00345">
    <property type="entry name" value="HTH_GNTR"/>
    <property type="match status" value="1"/>
</dbReference>
<keyword evidence="2 5" id="KW-0238">DNA-binding</keyword>
<dbReference type="Pfam" id="PF07729">
    <property type="entry name" value="FCD"/>
    <property type="match status" value="1"/>
</dbReference>
<dbReference type="GO" id="GO:0003677">
    <property type="term" value="F:DNA binding"/>
    <property type="evidence" value="ECO:0007669"/>
    <property type="project" value="UniProtKB-KW"/>
</dbReference>
<keyword evidence="3" id="KW-0804">Transcription</keyword>
<evidence type="ECO:0000256" key="3">
    <source>
        <dbReference type="ARBA" id="ARBA00023163"/>
    </source>
</evidence>